<organism evidence="2 3">
    <name type="scientific">Vitis vinifera</name>
    <name type="common">Grape</name>
    <dbReference type="NCBI Taxonomy" id="29760"/>
    <lineage>
        <taxon>Eukaryota</taxon>
        <taxon>Viridiplantae</taxon>
        <taxon>Streptophyta</taxon>
        <taxon>Embryophyta</taxon>
        <taxon>Tracheophyta</taxon>
        <taxon>Spermatophyta</taxon>
        <taxon>Magnoliopsida</taxon>
        <taxon>eudicotyledons</taxon>
        <taxon>Gunneridae</taxon>
        <taxon>Pentapetalae</taxon>
        <taxon>rosids</taxon>
        <taxon>Vitales</taxon>
        <taxon>Vitaceae</taxon>
        <taxon>Viteae</taxon>
        <taxon>Vitis</taxon>
    </lineage>
</organism>
<dbReference type="PANTHER" id="PTHR46444">
    <property type="entry name" value="DCD (DEVELOPMENT AND CELL DEATH) DOMAIN PROTEIN-RELATED"/>
    <property type="match status" value="1"/>
</dbReference>
<reference evidence="2 3" key="1">
    <citation type="journal article" date="2018" name="PLoS Genet.">
        <title>Population sequencing reveals clonal diversity and ancestral inbreeding in the grapevine cultivar Chardonnay.</title>
        <authorList>
            <person name="Roach M.J."/>
            <person name="Johnson D.L."/>
            <person name="Bohlmann J."/>
            <person name="van Vuuren H.J."/>
            <person name="Jones S.J."/>
            <person name="Pretorius I.S."/>
            <person name="Schmidt S.A."/>
            <person name="Borneman A.R."/>
        </authorList>
    </citation>
    <scope>NUCLEOTIDE SEQUENCE [LARGE SCALE GENOMIC DNA]</scope>
    <source>
        <strain evidence="3">cv. Chardonnay</strain>
        <tissue evidence="2">Leaf</tissue>
    </source>
</reference>
<evidence type="ECO:0000259" key="1">
    <source>
        <dbReference type="PROSITE" id="PS51222"/>
    </source>
</evidence>
<dbReference type="EMBL" id="QGNW01000049">
    <property type="protein sequence ID" value="RVX06931.1"/>
    <property type="molecule type" value="Genomic_DNA"/>
</dbReference>
<dbReference type="PANTHER" id="PTHR46444:SF3">
    <property type="entry name" value="DCD (DEVELOPMENT AND CELL DEATH) DOMAIN PROTEIN"/>
    <property type="match status" value="1"/>
</dbReference>
<gene>
    <name evidence="2" type="primary">B2_5</name>
    <name evidence="2" type="ORF">CK203_015019</name>
</gene>
<evidence type="ECO:0000313" key="3">
    <source>
        <dbReference type="Proteomes" id="UP000288805"/>
    </source>
</evidence>
<sequence>MENNGSFNPQDIGIERRFAKKKKLEASQINANSMFAPVTTSVYHSHVPTSASCLAPIANGGLSAMQEKETVGGNQLAGYIFMCNGKTKPDCFKYRVFGLPAARIDVVAKIKPSTILFLFDFNLKILYGVFVAASNGILGLEPRAFGGKFSAQVRFEIFKDCLPLPEIDFKHVIKDNYQGHCKFRQELSNKQVNDLIPLFRTVAARQPAPVAPLIPNTFTPAGLAPAVQHGQQAVTPLAYEPHGSAAPEACFQPSVQSQHFLSADQQPYSNPYYPEEGHQSYFPENPSLPPQAPCNRYAAVQENSESEIVPQLGAGYNHYFQNFGATNAPVQHEALAASNTPIQAHAPTPALFMTHSHIGSSSSSSSLSSSYWVGVASEYPNQAMATYWAGVASEDPNQATAAYWAGEASEDLSQTTAAYRTGAPL</sequence>
<dbReference type="Proteomes" id="UP000288805">
    <property type="component" value="Unassembled WGS sequence"/>
</dbReference>
<proteinExistence type="predicted"/>
<name>A0A438JDA5_VITVI</name>
<dbReference type="InterPro" id="IPR013989">
    <property type="entry name" value="Dev_and_cell_death_domain"/>
</dbReference>
<evidence type="ECO:0000313" key="2">
    <source>
        <dbReference type="EMBL" id="RVX06931.1"/>
    </source>
</evidence>
<protein>
    <submittedName>
        <fullName evidence="2">B2 protein</fullName>
    </submittedName>
</protein>
<feature type="domain" description="DCD" evidence="1">
    <location>
        <begin position="74"/>
        <end position="201"/>
    </location>
</feature>
<accession>A0A438JDA5</accession>
<dbReference type="SMART" id="SM00767">
    <property type="entry name" value="DCD"/>
    <property type="match status" value="1"/>
</dbReference>
<dbReference type="Pfam" id="PF10539">
    <property type="entry name" value="Dev_Cell_Death"/>
    <property type="match status" value="1"/>
</dbReference>
<dbReference type="AlphaFoldDB" id="A0A438JDA5"/>
<dbReference type="PROSITE" id="PS51222">
    <property type="entry name" value="DCD"/>
    <property type="match status" value="1"/>
</dbReference>
<comment type="caution">
    <text evidence="2">The sequence shown here is derived from an EMBL/GenBank/DDBJ whole genome shotgun (WGS) entry which is preliminary data.</text>
</comment>